<sequence>MLHPYEEGLAQCEANYVPLTPIDFIARAAEVYGERLAMVHGDVRRNWRETYARTRRLASALAQAGIGRGDTVAVLLPNIPAMVEAHFGVPMLGAVLNTLNTRLDVATMLFMLRHGEAKALIVDTEYAALAQRAAIAFPALKIISVADVVPADPEHFPRAVDYEAFLEQGDPEFAWANPNNEWDAIALNYTSGTTGDPKGVVYHHRGAYMNAVSNILEWDIPKHPVYLWTLPLFHCNGWCFAWTIAARAGVNVCLRKFDAKLVFDLIRREHVTHYCGAPIVQGALADAPAEYREGITHTVNTMVAGAAPAPAVIAKMKAIGIQLTHVYGLTEVYGPAAVCAVQESWKSLDDAEQARLAARQGVRYHLQAGVTVLNPATMEPVPNDGETLGEIMFRGNICMKGYLKNERATEEAFRGGWFHTGDLGVMTPDGYVRITDRSKDIIISGGENISSIEVEDTLYRHPAVSLAAVVAMPDPKWGEVPCAFIELRPGTTATAEEIIAHCKLFLAHFKVPRAVKFGELPRTATGKIQKYELRSQVGSQSAIDLSGAPAEQKKP</sequence>
<gene>
    <name evidence="7" type="ORF">ACFPTO_08660</name>
</gene>
<name>A0ABW0J755_9BURK</name>
<accession>A0ABW0J755</accession>
<protein>
    <submittedName>
        <fullName evidence="7">Acyl-CoA synthetase</fullName>
    </submittedName>
</protein>
<dbReference type="InterPro" id="IPR025110">
    <property type="entry name" value="AMP-bd_C"/>
</dbReference>
<dbReference type="SUPFAM" id="SSF56801">
    <property type="entry name" value="Acetyl-CoA synthetase-like"/>
    <property type="match status" value="1"/>
</dbReference>
<comment type="caution">
    <text evidence="7">The sequence shown here is derived from an EMBL/GenBank/DDBJ whole genome shotgun (WGS) entry which is preliminary data.</text>
</comment>
<dbReference type="Pfam" id="PF13193">
    <property type="entry name" value="AMP-binding_C"/>
    <property type="match status" value="1"/>
</dbReference>
<evidence type="ECO:0000259" key="6">
    <source>
        <dbReference type="Pfam" id="PF13193"/>
    </source>
</evidence>
<comment type="similarity">
    <text evidence="1">Belongs to the ATP-dependent AMP-binding enzyme family.</text>
</comment>
<feature type="domain" description="AMP-binding enzyme C-terminal" evidence="6">
    <location>
        <begin position="453"/>
        <end position="527"/>
    </location>
</feature>
<evidence type="ECO:0000256" key="2">
    <source>
        <dbReference type="ARBA" id="ARBA00022598"/>
    </source>
</evidence>
<dbReference type="PANTHER" id="PTHR43859:SF4">
    <property type="entry name" value="BUTANOATE--COA LIGASE AAE1-RELATED"/>
    <property type="match status" value="1"/>
</dbReference>
<keyword evidence="3" id="KW-0276">Fatty acid metabolism</keyword>
<dbReference type="InterPro" id="IPR042099">
    <property type="entry name" value="ANL_N_sf"/>
</dbReference>
<evidence type="ECO:0000256" key="4">
    <source>
        <dbReference type="ARBA" id="ARBA00023098"/>
    </source>
</evidence>
<dbReference type="InterPro" id="IPR045851">
    <property type="entry name" value="AMP-bd_C_sf"/>
</dbReference>
<keyword evidence="8" id="KW-1185">Reference proteome</keyword>
<dbReference type="Proteomes" id="UP001596103">
    <property type="component" value="Unassembled WGS sequence"/>
</dbReference>
<dbReference type="CDD" id="cd12118">
    <property type="entry name" value="ttLC_FACS_AEE21_like"/>
    <property type="match status" value="1"/>
</dbReference>
<dbReference type="PROSITE" id="PS00455">
    <property type="entry name" value="AMP_BINDING"/>
    <property type="match status" value="1"/>
</dbReference>
<dbReference type="InterPro" id="IPR000873">
    <property type="entry name" value="AMP-dep_synth/lig_dom"/>
</dbReference>
<evidence type="ECO:0000313" key="8">
    <source>
        <dbReference type="Proteomes" id="UP001596103"/>
    </source>
</evidence>
<evidence type="ECO:0000256" key="3">
    <source>
        <dbReference type="ARBA" id="ARBA00022832"/>
    </source>
</evidence>
<evidence type="ECO:0000256" key="1">
    <source>
        <dbReference type="ARBA" id="ARBA00006432"/>
    </source>
</evidence>
<keyword evidence="4" id="KW-0443">Lipid metabolism</keyword>
<dbReference type="NCBIfam" id="NF006020">
    <property type="entry name" value="PRK08162.1"/>
    <property type="match status" value="1"/>
</dbReference>
<dbReference type="Pfam" id="PF00501">
    <property type="entry name" value="AMP-binding"/>
    <property type="match status" value="1"/>
</dbReference>
<dbReference type="InterPro" id="IPR020845">
    <property type="entry name" value="AMP-binding_CS"/>
</dbReference>
<keyword evidence="2" id="KW-0436">Ligase</keyword>
<dbReference type="RefSeq" id="WP_377710848.1">
    <property type="nucleotide sequence ID" value="NZ_JBHSMP010000011.1"/>
</dbReference>
<evidence type="ECO:0000313" key="7">
    <source>
        <dbReference type="EMBL" id="MFC5428868.1"/>
    </source>
</evidence>
<dbReference type="PANTHER" id="PTHR43859">
    <property type="entry name" value="ACYL-ACTIVATING ENZYME"/>
    <property type="match status" value="1"/>
</dbReference>
<dbReference type="Gene3D" id="3.40.50.12780">
    <property type="entry name" value="N-terminal domain of ligase-like"/>
    <property type="match status" value="1"/>
</dbReference>
<organism evidence="7 8">
    <name type="scientific">Paraburkholderia denitrificans</name>
    <dbReference type="NCBI Taxonomy" id="694025"/>
    <lineage>
        <taxon>Bacteria</taxon>
        <taxon>Pseudomonadati</taxon>
        <taxon>Pseudomonadota</taxon>
        <taxon>Betaproteobacteria</taxon>
        <taxon>Burkholderiales</taxon>
        <taxon>Burkholderiaceae</taxon>
        <taxon>Paraburkholderia</taxon>
    </lineage>
</organism>
<dbReference type="EMBL" id="JBHSMP010000011">
    <property type="protein sequence ID" value="MFC5428868.1"/>
    <property type="molecule type" value="Genomic_DNA"/>
</dbReference>
<feature type="domain" description="AMP-dependent synthetase/ligase" evidence="5">
    <location>
        <begin position="26"/>
        <end position="403"/>
    </location>
</feature>
<reference evidence="8" key="1">
    <citation type="journal article" date="2019" name="Int. J. Syst. Evol. Microbiol.">
        <title>The Global Catalogue of Microorganisms (GCM) 10K type strain sequencing project: providing services to taxonomists for standard genome sequencing and annotation.</title>
        <authorList>
            <consortium name="The Broad Institute Genomics Platform"/>
            <consortium name="The Broad Institute Genome Sequencing Center for Infectious Disease"/>
            <person name="Wu L."/>
            <person name="Ma J."/>
        </authorList>
    </citation>
    <scope>NUCLEOTIDE SEQUENCE [LARGE SCALE GENOMIC DNA]</scope>
    <source>
        <strain evidence="8">CCUG 56042</strain>
    </source>
</reference>
<dbReference type="Gene3D" id="3.30.300.30">
    <property type="match status" value="1"/>
</dbReference>
<evidence type="ECO:0000259" key="5">
    <source>
        <dbReference type="Pfam" id="PF00501"/>
    </source>
</evidence>
<proteinExistence type="inferred from homology"/>